<feature type="region of interest" description="Disordered" evidence="1">
    <location>
        <begin position="134"/>
        <end position="161"/>
    </location>
</feature>
<gene>
    <name evidence="2" type="ORF">D9Q98_001709</name>
</gene>
<evidence type="ECO:0000313" key="2">
    <source>
        <dbReference type="EMBL" id="KAI3435651.1"/>
    </source>
</evidence>
<keyword evidence="3" id="KW-1185">Reference proteome</keyword>
<protein>
    <submittedName>
        <fullName evidence="2">Uncharacterized protein</fullName>
    </submittedName>
</protein>
<dbReference type="AlphaFoldDB" id="A0A9D4TVA4"/>
<sequence length="161" mass="16679">MEEEFFNQRVIVKAQRGQCSRCSLADAAASIRQLLDDADEDIDEGSTADEEIATLHLTAATLEDLAGIPHPPGWLDWFEKQKEAAAAAAASIVAAADPKESAAGNGTAATPGAAASEYVLAAIQRLAAGGAVENGETKGVAGHANGTGEHGQKKKKRKKDE</sequence>
<accession>A0A9D4TVA4</accession>
<reference evidence="2" key="2">
    <citation type="submission" date="2020-11" db="EMBL/GenBank/DDBJ databases">
        <authorList>
            <person name="Cecchin M."/>
            <person name="Marcolungo L."/>
            <person name="Rossato M."/>
            <person name="Girolomoni L."/>
            <person name="Cosentino E."/>
            <person name="Cuine S."/>
            <person name="Li-Beisson Y."/>
            <person name="Delledonne M."/>
            <person name="Ballottari M."/>
        </authorList>
    </citation>
    <scope>NUCLEOTIDE SEQUENCE</scope>
    <source>
        <strain evidence="2">211/11P</strain>
        <tissue evidence="2">Whole cell</tissue>
    </source>
</reference>
<dbReference type="Proteomes" id="UP001055712">
    <property type="component" value="Unassembled WGS sequence"/>
</dbReference>
<proteinExistence type="predicted"/>
<dbReference type="EMBL" id="SIDB01000002">
    <property type="protein sequence ID" value="KAI3435651.1"/>
    <property type="molecule type" value="Genomic_DNA"/>
</dbReference>
<evidence type="ECO:0000313" key="3">
    <source>
        <dbReference type="Proteomes" id="UP001055712"/>
    </source>
</evidence>
<organism evidence="2 3">
    <name type="scientific">Chlorella vulgaris</name>
    <name type="common">Green alga</name>
    <dbReference type="NCBI Taxonomy" id="3077"/>
    <lineage>
        <taxon>Eukaryota</taxon>
        <taxon>Viridiplantae</taxon>
        <taxon>Chlorophyta</taxon>
        <taxon>core chlorophytes</taxon>
        <taxon>Trebouxiophyceae</taxon>
        <taxon>Chlorellales</taxon>
        <taxon>Chlorellaceae</taxon>
        <taxon>Chlorella clade</taxon>
        <taxon>Chlorella</taxon>
    </lineage>
</organism>
<evidence type="ECO:0000256" key="1">
    <source>
        <dbReference type="SAM" id="MobiDB-lite"/>
    </source>
</evidence>
<feature type="compositionally biased region" description="Basic residues" evidence="1">
    <location>
        <begin position="152"/>
        <end position="161"/>
    </location>
</feature>
<name>A0A9D4TVA4_CHLVU</name>
<comment type="caution">
    <text evidence="2">The sequence shown here is derived from an EMBL/GenBank/DDBJ whole genome shotgun (WGS) entry which is preliminary data.</text>
</comment>
<reference evidence="2" key="1">
    <citation type="journal article" date="2019" name="Plant J.">
        <title>Chlorella vulgaris genome assembly and annotation reveals the molecular basis for metabolic acclimation to high light conditions.</title>
        <authorList>
            <person name="Cecchin M."/>
            <person name="Marcolungo L."/>
            <person name="Rossato M."/>
            <person name="Girolomoni L."/>
            <person name="Cosentino E."/>
            <person name="Cuine S."/>
            <person name="Li-Beisson Y."/>
            <person name="Delledonne M."/>
            <person name="Ballottari M."/>
        </authorList>
    </citation>
    <scope>NUCLEOTIDE SEQUENCE</scope>
    <source>
        <strain evidence="2">211/11P</strain>
    </source>
</reference>